<dbReference type="Proteomes" id="UP001164746">
    <property type="component" value="Chromosome 17"/>
</dbReference>
<dbReference type="Pfam" id="PF09032">
    <property type="entry name" value="Siah-Interact_N"/>
    <property type="match status" value="1"/>
</dbReference>
<gene>
    <name evidence="3" type="ORF">MAR_033256</name>
</gene>
<dbReference type="PANTHER" id="PTHR13164">
    <property type="entry name" value="CALICYLIN BINDING PROTEIN"/>
    <property type="match status" value="1"/>
</dbReference>
<dbReference type="Gene3D" id="2.60.40.790">
    <property type="match status" value="1"/>
</dbReference>
<dbReference type="SUPFAM" id="SSF49764">
    <property type="entry name" value="HSP20-like chaperones"/>
    <property type="match status" value="1"/>
</dbReference>
<dbReference type="InterPro" id="IPR015120">
    <property type="entry name" value="Siah-Interact_N"/>
</dbReference>
<dbReference type="Gene3D" id="4.10.860.10">
    <property type="entry name" value="UVR domain"/>
    <property type="match status" value="1"/>
</dbReference>
<proteinExistence type="predicted"/>
<sequence>MLAFIRKLSSRCLTSAEPQQQQERPNSDLESDVDVTETDVDAVCTEAVTEVVDIAQNEIGAGVNPVHEDGRTEVLDIDQNVFHIFVSKSDFAVFDQDGPKQRELDITKYMFLYFYLIHVASPHPGTGNDFKTLIVLEGWVPADRRKGAELMELVEPIRFPYQPKGGICDGTETDNDASTTNALQNALNSTENSGLKSENAKKPQAVALKQKKRNLRTQTRFQFERSMISHWSRYAACDARGRDDFQRYTLKVNAADVGMEAVRKLRLDAEELRKLLALAERKRVKDLLTIELRKVETEITAHVEREAAAANQTSGTAPKPVSTKPRLPTVDIKNYAWDQSEKSFNLRCSDVKGKNYTCEVVHLMEPISPQDSLFKVKTDMVLVMLKKKETGKTWPYVTVTEKKVKDKHKTPAMDKDADPNEGLMTMMKQMYEDGDDEMKRTIAKAWTESRGKQGPGDML</sequence>
<feature type="compositionally biased region" description="Polar residues" evidence="1">
    <location>
        <begin position="15"/>
        <end position="24"/>
    </location>
</feature>
<dbReference type="InterPro" id="IPR008978">
    <property type="entry name" value="HSP20-like_chaperone"/>
</dbReference>
<dbReference type="InterPro" id="IPR037201">
    <property type="entry name" value="CacyBP_N"/>
</dbReference>
<dbReference type="PANTHER" id="PTHR13164:SF3">
    <property type="entry name" value="CALCYCLIN-BINDING PROTEIN"/>
    <property type="match status" value="1"/>
</dbReference>
<reference evidence="3" key="1">
    <citation type="submission" date="2022-11" db="EMBL/GenBank/DDBJ databases">
        <title>Centuries of genome instability and evolution in soft-shell clam transmissible cancer (bioRxiv).</title>
        <authorList>
            <person name="Hart S.F.M."/>
            <person name="Yonemitsu M.A."/>
            <person name="Giersch R.M."/>
            <person name="Beal B.F."/>
            <person name="Arriagada G."/>
            <person name="Davis B.W."/>
            <person name="Ostrander E.A."/>
            <person name="Goff S.P."/>
            <person name="Metzger M.J."/>
        </authorList>
    </citation>
    <scope>NUCLEOTIDE SEQUENCE</scope>
    <source>
        <strain evidence="3">MELC-2E11</strain>
        <tissue evidence="3">Siphon/mantle</tissue>
    </source>
</reference>
<name>A0ABY7GBH0_MYAAR</name>
<evidence type="ECO:0000313" key="3">
    <source>
        <dbReference type="EMBL" id="WAR30714.1"/>
    </source>
</evidence>
<organism evidence="3 4">
    <name type="scientific">Mya arenaria</name>
    <name type="common">Soft-shell clam</name>
    <dbReference type="NCBI Taxonomy" id="6604"/>
    <lineage>
        <taxon>Eukaryota</taxon>
        <taxon>Metazoa</taxon>
        <taxon>Spiralia</taxon>
        <taxon>Lophotrochozoa</taxon>
        <taxon>Mollusca</taxon>
        <taxon>Bivalvia</taxon>
        <taxon>Autobranchia</taxon>
        <taxon>Heteroconchia</taxon>
        <taxon>Euheterodonta</taxon>
        <taxon>Imparidentia</taxon>
        <taxon>Neoheterodontei</taxon>
        <taxon>Myida</taxon>
        <taxon>Myoidea</taxon>
        <taxon>Myidae</taxon>
        <taxon>Mya</taxon>
    </lineage>
</organism>
<feature type="region of interest" description="Disordered" evidence="1">
    <location>
        <begin position="15"/>
        <end position="34"/>
    </location>
</feature>
<feature type="region of interest" description="Disordered" evidence="1">
    <location>
        <begin position="190"/>
        <end position="211"/>
    </location>
</feature>
<dbReference type="InterPro" id="IPR052289">
    <property type="entry name" value="Calcyclin-binding_UBL-bridge"/>
</dbReference>
<keyword evidence="4" id="KW-1185">Reference proteome</keyword>
<feature type="domain" description="Siah interacting protein N-terminal" evidence="2">
    <location>
        <begin position="261"/>
        <end position="325"/>
    </location>
</feature>
<accession>A0ABY7GBH0</accession>
<evidence type="ECO:0000256" key="1">
    <source>
        <dbReference type="SAM" id="MobiDB-lite"/>
    </source>
</evidence>
<dbReference type="SUPFAM" id="SSF140106">
    <property type="entry name" value="Calcyclin-binding protein-like"/>
    <property type="match status" value="1"/>
</dbReference>
<feature type="region of interest" description="Disordered" evidence="1">
    <location>
        <begin position="306"/>
        <end position="325"/>
    </location>
</feature>
<evidence type="ECO:0000313" key="4">
    <source>
        <dbReference type="Proteomes" id="UP001164746"/>
    </source>
</evidence>
<protein>
    <submittedName>
        <fullName evidence="3">CYBP-like protein</fullName>
    </submittedName>
</protein>
<evidence type="ECO:0000259" key="2">
    <source>
        <dbReference type="Pfam" id="PF09032"/>
    </source>
</evidence>
<dbReference type="EMBL" id="CP111028">
    <property type="protein sequence ID" value="WAR30714.1"/>
    <property type="molecule type" value="Genomic_DNA"/>
</dbReference>